<organism evidence="2">
    <name type="scientific">Rhizophora mucronata</name>
    <name type="common">Asiatic mangrove</name>
    <dbReference type="NCBI Taxonomy" id="61149"/>
    <lineage>
        <taxon>Eukaryota</taxon>
        <taxon>Viridiplantae</taxon>
        <taxon>Streptophyta</taxon>
        <taxon>Embryophyta</taxon>
        <taxon>Tracheophyta</taxon>
        <taxon>Spermatophyta</taxon>
        <taxon>Magnoliopsida</taxon>
        <taxon>eudicotyledons</taxon>
        <taxon>Gunneridae</taxon>
        <taxon>Pentapetalae</taxon>
        <taxon>rosids</taxon>
        <taxon>fabids</taxon>
        <taxon>Malpighiales</taxon>
        <taxon>Rhizophoraceae</taxon>
        <taxon>Rhizophora</taxon>
    </lineage>
</organism>
<feature type="transmembrane region" description="Helical" evidence="1">
    <location>
        <begin position="20"/>
        <end position="46"/>
    </location>
</feature>
<protein>
    <submittedName>
        <fullName evidence="2">Uncharacterized protein</fullName>
    </submittedName>
</protein>
<dbReference type="EMBL" id="GGEC01062039">
    <property type="protein sequence ID" value="MBX42523.1"/>
    <property type="molecule type" value="Transcribed_RNA"/>
</dbReference>
<keyword evidence="1" id="KW-1133">Transmembrane helix</keyword>
<evidence type="ECO:0000256" key="1">
    <source>
        <dbReference type="SAM" id="Phobius"/>
    </source>
</evidence>
<name>A0A2P2NJ74_RHIMU</name>
<proteinExistence type="predicted"/>
<sequence>MPWSYSMKLTHFCLDWHPMFVPFSFWGEGVLQFLVFCISAGHFLYVC</sequence>
<accession>A0A2P2NJ74</accession>
<reference evidence="2" key="1">
    <citation type="submission" date="2018-02" db="EMBL/GenBank/DDBJ databases">
        <title>Rhizophora mucronata_Transcriptome.</title>
        <authorList>
            <person name="Meera S.P."/>
            <person name="Sreeshan A."/>
            <person name="Augustine A."/>
        </authorList>
    </citation>
    <scope>NUCLEOTIDE SEQUENCE</scope>
    <source>
        <tissue evidence="2">Leaf</tissue>
    </source>
</reference>
<keyword evidence="1" id="KW-0812">Transmembrane</keyword>
<keyword evidence="1" id="KW-0472">Membrane</keyword>
<dbReference type="AlphaFoldDB" id="A0A2P2NJ74"/>
<evidence type="ECO:0000313" key="2">
    <source>
        <dbReference type="EMBL" id="MBX42523.1"/>
    </source>
</evidence>